<dbReference type="InterPro" id="IPR021955">
    <property type="entry name" value="DUF3572"/>
</dbReference>
<evidence type="ECO:0008006" key="2">
    <source>
        <dbReference type="Google" id="ProtNLM"/>
    </source>
</evidence>
<evidence type="ECO:0000313" key="1">
    <source>
        <dbReference type="EMBL" id="VAW16624.1"/>
    </source>
</evidence>
<name>A0A3B0U775_9ZZZZ</name>
<protein>
    <recommendedName>
        <fullName evidence="2">Mlr0862 protein</fullName>
    </recommendedName>
</protein>
<accession>A0A3B0U775</accession>
<reference evidence="1" key="1">
    <citation type="submission" date="2018-06" db="EMBL/GenBank/DDBJ databases">
        <authorList>
            <person name="Zhirakovskaya E."/>
        </authorList>
    </citation>
    <scope>NUCLEOTIDE SEQUENCE</scope>
</reference>
<proteinExistence type="predicted"/>
<dbReference type="AlphaFoldDB" id="A0A3B0U775"/>
<organism evidence="1">
    <name type="scientific">hydrothermal vent metagenome</name>
    <dbReference type="NCBI Taxonomy" id="652676"/>
    <lineage>
        <taxon>unclassified sequences</taxon>
        <taxon>metagenomes</taxon>
        <taxon>ecological metagenomes</taxon>
    </lineage>
</organism>
<dbReference type="EMBL" id="UOEM01000098">
    <property type="protein sequence ID" value="VAW16624.1"/>
    <property type="molecule type" value="Genomic_DNA"/>
</dbReference>
<dbReference type="Pfam" id="PF12096">
    <property type="entry name" value="DUF3572"/>
    <property type="match status" value="1"/>
</dbReference>
<sequence>MTTDEAERIAIDVLAFLAGDEKRLHRFVAMTGIDMDRLRQAAREPAFLAGVLAHVAGDERTLIDFAAASGHSPDAAAAALRALGGHQMEGTA</sequence>
<gene>
    <name evidence="1" type="ORF">MNBD_ALPHA09-1137</name>
</gene>